<name>A0ABT1WR11_ACTSU</name>
<organism evidence="8 9">
    <name type="scientific">Actinobacillus suis</name>
    <dbReference type="NCBI Taxonomy" id="716"/>
    <lineage>
        <taxon>Bacteria</taxon>
        <taxon>Pseudomonadati</taxon>
        <taxon>Pseudomonadota</taxon>
        <taxon>Gammaproteobacteria</taxon>
        <taxon>Pasteurellales</taxon>
        <taxon>Pasteurellaceae</taxon>
        <taxon>Actinobacillus</taxon>
    </lineage>
</organism>
<accession>A0ABT1WR11</accession>
<dbReference type="PANTHER" id="PTHR30201:SF2">
    <property type="entry name" value="2-(5''-TRIPHOSPHORIBOSYL)-3'-DEPHOSPHOCOENZYME-A SYNTHASE"/>
    <property type="match status" value="1"/>
</dbReference>
<evidence type="ECO:0000313" key="9">
    <source>
        <dbReference type="Proteomes" id="UP001206331"/>
    </source>
</evidence>
<dbReference type="GeneID" id="34290583"/>
<keyword evidence="8" id="KW-0328">Glycosyltransferase</keyword>
<keyword evidence="2 7" id="KW-0808">Transferase</keyword>
<evidence type="ECO:0000256" key="5">
    <source>
        <dbReference type="ARBA" id="ARBA00022840"/>
    </source>
</evidence>
<dbReference type="Proteomes" id="UP001206331">
    <property type="component" value="Unassembled WGS sequence"/>
</dbReference>
<dbReference type="Gene3D" id="1.10.4200.10">
    <property type="entry name" value="Triphosphoribosyl-dephospho-CoA protein"/>
    <property type="match status" value="1"/>
</dbReference>
<comment type="caution">
    <text evidence="8">The sequence shown here is derived from an EMBL/GenBank/DDBJ whole genome shotgun (WGS) entry which is preliminary data.</text>
</comment>
<reference evidence="8 9" key="1">
    <citation type="submission" date="2021-12" db="EMBL/GenBank/DDBJ databases">
        <title>Identification and characterization of A. suis stains in western Canada.</title>
        <authorList>
            <person name="Kulathunga D.G.R.S."/>
            <person name="De Oliveira Costa M."/>
        </authorList>
    </citation>
    <scope>NUCLEOTIDE SEQUENCE [LARGE SCALE GENOMIC DNA]</scope>
    <source>
        <strain evidence="8 9">18_292</strain>
    </source>
</reference>
<evidence type="ECO:0000256" key="6">
    <source>
        <dbReference type="ARBA" id="ARBA00048574"/>
    </source>
</evidence>
<dbReference type="EMBL" id="JAJUPA010000001">
    <property type="protein sequence ID" value="MCQ9628760.1"/>
    <property type="molecule type" value="Genomic_DNA"/>
</dbReference>
<dbReference type="HAMAP" id="MF_00397">
    <property type="entry name" value="CitG"/>
    <property type="match status" value="1"/>
</dbReference>
<keyword evidence="3" id="KW-0548">Nucleotidyltransferase</keyword>
<dbReference type="NCBIfam" id="TIGR03125">
    <property type="entry name" value="citrate_citG"/>
    <property type="match status" value="1"/>
</dbReference>
<dbReference type="Pfam" id="PF03802">
    <property type="entry name" value="CitX"/>
    <property type="match status" value="1"/>
</dbReference>
<evidence type="ECO:0000256" key="7">
    <source>
        <dbReference type="HAMAP-Rule" id="MF_00397"/>
    </source>
</evidence>
<proteinExistence type="inferred from homology"/>
<dbReference type="NCBIfam" id="TIGR03124">
    <property type="entry name" value="citrate_citX"/>
    <property type="match status" value="1"/>
</dbReference>
<comment type="catalytic activity">
    <reaction evidence="1 7">
        <text>3'-dephospho-CoA + ATP = 2'-(5''-triphospho-alpha-D-ribosyl)-3'-dephospho-CoA + adenine</text>
        <dbReference type="Rhea" id="RHEA:15117"/>
        <dbReference type="ChEBI" id="CHEBI:16708"/>
        <dbReference type="ChEBI" id="CHEBI:30616"/>
        <dbReference type="ChEBI" id="CHEBI:57328"/>
        <dbReference type="ChEBI" id="CHEBI:61378"/>
        <dbReference type="EC" id="2.4.2.52"/>
    </reaction>
</comment>
<dbReference type="InterPro" id="IPR017551">
    <property type="entry name" value="TriPribosyl-deP-CoA_syn_CitG"/>
</dbReference>
<evidence type="ECO:0000256" key="2">
    <source>
        <dbReference type="ARBA" id="ARBA00022679"/>
    </source>
</evidence>
<dbReference type="EC" id="2.4.2.52" evidence="7"/>
<dbReference type="InterPro" id="IPR002736">
    <property type="entry name" value="CitG"/>
</dbReference>
<keyword evidence="5 7" id="KW-0067">ATP-binding</keyword>
<keyword evidence="4 7" id="KW-0547">Nucleotide-binding</keyword>
<dbReference type="GO" id="GO:0016757">
    <property type="term" value="F:glycosyltransferase activity"/>
    <property type="evidence" value="ECO:0007669"/>
    <property type="project" value="UniProtKB-KW"/>
</dbReference>
<dbReference type="GO" id="GO:0046917">
    <property type="term" value="F:triphosphoribosyl-dephospho-CoA synthase activity"/>
    <property type="evidence" value="ECO:0007669"/>
    <property type="project" value="UniProtKB-EC"/>
</dbReference>
<comment type="catalytic activity">
    <reaction evidence="6">
        <text>apo-[citrate lyase ACP] + 2'-(5''-triphospho-alpha-D-ribosyl)-3'-dephospho-CoA = holo-[citrate lyase ACP] + diphosphate</text>
        <dbReference type="Rhea" id="RHEA:16333"/>
        <dbReference type="Rhea" id="RHEA-COMP:10157"/>
        <dbReference type="Rhea" id="RHEA-COMP:10158"/>
        <dbReference type="ChEBI" id="CHEBI:29999"/>
        <dbReference type="ChEBI" id="CHEBI:33019"/>
        <dbReference type="ChEBI" id="CHEBI:61378"/>
        <dbReference type="ChEBI" id="CHEBI:82683"/>
        <dbReference type="EC" id="2.7.7.61"/>
    </reaction>
</comment>
<comment type="similarity">
    <text evidence="7">Belongs to the CitG/MdcB family.</text>
</comment>
<keyword evidence="9" id="KW-1185">Reference proteome</keyword>
<dbReference type="InterPro" id="IPR005551">
    <property type="entry name" value="CitX"/>
</dbReference>
<evidence type="ECO:0000256" key="1">
    <source>
        <dbReference type="ARBA" id="ARBA00001210"/>
    </source>
</evidence>
<dbReference type="PANTHER" id="PTHR30201">
    <property type="entry name" value="TRIPHOSPHORIBOSYL-DEPHOSPHO-COA SYNTHASE"/>
    <property type="match status" value="1"/>
</dbReference>
<protein>
    <recommendedName>
        <fullName evidence="7">Probable 2-(5''-triphosphoribosyl)-3'-dephosphocoenzyme-A synthase</fullName>
        <shortName evidence="7">2-(5''-triphosphoribosyl)-3'-dephospho-CoA synthase</shortName>
        <ecNumber evidence="7">2.4.2.52</ecNumber>
    </recommendedName>
</protein>
<dbReference type="RefSeq" id="WP_014991619.1">
    <property type="nucleotide sequence ID" value="NZ_CP090556.1"/>
</dbReference>
<evidence type="ECO:0000313" key="8">
    <source>
        <dbReference type="EMBL" id="MCQ9628760.1"/>
    </source>
</evidence>
<dbReference type="Pfam" id="PF01874">
    <property type="entry name" value="CitG"/>
    <property type="match status" value="1"/>
</dbReference>
<sequence length="459" mass="51169">MIFQKFCKNFSLKGEEISLEQLLTAREERAFLQQECLEKYQQTLLSVTLTAVGGVKKNELLDYIFVRCLEHLSALFKRLNISPTAEFIRPLVTGHEAIFVLPVDAIVLKKACIDLEDSSPLARLWDIDVVTPNGELLSRTALGFSPRSCLCCAENAKLCARSRKHSIEQIVAQMQQRAEDDFFAQQIAEAVYQSLLQEVYLTPKPGLVDRRNNGSHKDMNVQTFERSALALRPFFAKFVLKGIETSTLPESQILTTIRPLGIAAENAMLEVTNGVNTHKGAIFAFGLICCAIGRLYSIYTPDRVELSQLFDMVSEFAKGLTAELQNYPENLPLTHGVKLYRAYGLTGARGEAENGLNTVAHCLAQFGSQEQPNLHQILLWLMAHNDDTNVVHRGGMDGLTFVKQQAAEILRNAVTKSEMISALEKLDNECIRRNISCGGSADLLALMIFFLCIKGIEYS</sequence>
<gene>
    <name evidence="7 8" type="primary">citG</name>
    <name evidence="8" type="ORF">LZL92_00505</name>
</gene>
<evidence type="ECO:0000256" key="3">
    <source>
        <dbReference type="ARBA" id="ARBA00022695"/>
    </source>
</evidence>
<evidence type="ECO:0000256" key="4">
    <source>
        <dbReference type="ARBA" id="ARBA00022741"/>
    </source>
</evidence>